<keyword evidence="1" id="KW-0812">Transmembrane</keyword>
<accession>A0ABN9MID5</accession>
<proteinExistence type="predicted"/>
<dbReference type="Proteomes" id="UP001176940">
    <property type="component" value="Unassembled WGS sequence"/>
</dbReference>
<dbReference type="InterPro" id="IPR030417">
    <property type="entry name" value="MS4A"/>
</dbReference>
<dbReference type="PANTHER" id="PTHR23320:SF128">
    <property type="entry name" value="MEMBRANE-SPANNING 4-DOMAINS SUBFAMILY A MEMBER 4A"/>
    <property type="match status" value="1"/>
</dbReference>
<dbReference type="PANTHER" id="PTHR23320">
    <property type="entry name" value="MEMBRANE-SPANNING 4-DOMAINS SUBFAMILY A MS4A -RELATED"/>
    <property type="match status" value="1"/>
</dbReference>
<keyword evidence="1" id="KW-0472">Membrane</keyword>
<name>A0ABN9MID5_9NEOB</name>
<dbReference type="EMBL" id="CAUEEQ010066871">
    <property type="protein sequence ID" value="CAJ0965361.1"/>
    <property type="molecule type" value="Genomic_DNA"/>
</dbReference>
<comment type="caution">
    <text evidence="2">The sequence shown here is derived from an EMBL/GenBank/DDBJ whole genome shotgun (WGS) entry which is preliminary data.</text>
</comment>
<keyword evidence="3" id="KW-1185">Reference proteome</keyword>
<feature type="transmembrane region" description="Helical" evidence="1">
    <location>
        <begin position="67"/>
        <end position="90"/>
    </location>
</feature>
<reference evidence="2" key="1">
    <citation type="submission" date="2023-07" db="EMBL/GenBank/DDBJ databases">
        <authorList>
            <person name="Stuckert A."/>
        </authorList>
    </citation>
    <scope>NUCLEOTIDE SEQUENCE</scope>
</reference>
<evidence type="ECO:0000256" key="1">
    <source>
        <dbReference type="SAM" id="Phobius"/>
    </source>
</evidence>
<gene>
    <name evidence="2" type="ORF">RIMI_LOCUS20205817</name>
</gene>
<protein>
    <submittedName>
        <fullName evidence="2">Uncharacterized protein</fullName>
    </submittedName>
</protein>
<evidence type="ECO:0000313" key="3">
    <source>
        <dbReference type="Proteomes" id="UP001176940"/>
    </source>
</evidence>
<evidence type="ECO:0000313" key="2">
    <source>
        <dbReference type="EMBL" id="CAJ0965361.1"/>
    </source>
</evidence>
<organism evidence="2 3">
    <name type="scientific">Ranitomeya imitator</name>
    <name type="common">mimic poison frog</name>
    <dbReference type="NCBI Taxonomy" id="111125"/>
    <lineage>
        <taxon>Eukaryota</taxon>
        <taxon>Metazoa</taxon>
        <taxon>Chordata</taxon>
        <taxon>Craniata</taxon>
        <taxon>Vertebrata</taxon>
        <taxon>Euteleostomi</taxon>
        <taxon>Amphibia</taxon>
        <taxon>Batrachia</taxon>
        <taxon>Anura</taxon>
        <taxon>Neobatrachia</taxon>
        <taxon>Hyloidea</taxon>
        <taxon>Dendrobatidae</taxon>
        <taxon>Dendrobatinae</taxon>
        <taxon>Ranitomeya</taxon>
    </lineage>
</organism>
<feature type="transmembrane region" description="Helical" evidence="1">
    <location>
        <begin position="96"/>
        <end position="120"/>
    </location>
</feature>
<feature type="transmembrane region" description="Helical" evidence="1">
    <location>
        <begin position="260"/>
        <end position="286"/>
    </location>
</feature>
<sequence length="360" mass="40066">MEAPERDAGSCNQGRLFIIFSGTTVMAFPATNQVFSQGSQENTVSLPVEHIQAPPFHQTFFKGQPKALGAVQISLGLVQILVGTVLLYTFAAYTSITAYCFIVYWGGAWATAPAQAYFVCPVKGRAKYCREQALGLSDLSRCLRNAVLCSALNRADKVRFCRSRSMKTRRVRHLMKIGGAGPDQQRERPWYIISGSVTVAAAEKTSRSLVKGTLGTNVISSLIALCEVSLVIVDLARTYYYRYGPCFPNPCSLFQNTILIIRLITLIHLLLITFLQFSMSASAVAFSIRSLKQKTPTVPQVWYLSVAMFSHTYSVPCCLANDYYVLQYVHHPGIIYENKGYYVIRDRAIHNKTGCYPNSL</sequence>
<keyword evidence="1" id="KW-1133">Transmembrane helix</keyword>